<comment type="caution">
    <text evidence="2">The sequence shown here is derived from an EMBL/GenBank/DDBJ whole genome shotgun (WGS) entry which is preliminary data.</text>
</comment>
<keyword evidence="3" id="KW-1185">Reference proteome</keyword>
<dbReference type="EMBL" id="JAIWYP010000004">
    <property type="protein sequence ID" value="KAH3839708.1"/>
    <property type="molecule type" value="Genomic_DNA"/>
</dbReference>
<dbReference type="Proteomes" id="UP000828390">
    <property type="component" value="Unassembled WGS sequence"/>
</dbReference>
<organism evidence="2 3">
    <name type="scientific">Dreissena polymorpha</name>
    <name type="common">Zebra mussel</name>
    <name type="synonym">Mytilus polymorpha</name>
    <dbReference type="NCBI Taxonomy" id="45954"/>
    <lineage>
        <taxon>Eukaryota</taxon>
        <taxon>Metazoa</taxon>
        <taxon>Spiralia</taxon>
        <taxon>Lophotrochozoa</taxon>
        <taxon>Mollusca</taxon>
        <taxon>Bivalvia</taxon>
        <taxon>Autobranchia</taxon>
        <taxon>Heteroconchia</taxon>
        <taxon>Euheterodonta</taxon>
        <taxon>Imparidentia</taxon>
        <taxon>Neoheterodontei</taxon>
        <taxon>Myida</taxon>
        <taxon>Dreissenoidea</taxon>
        <taxon>Dreissenidae</taxon>
        <taxon>Dreissena</taxon>
    </lineage>
</organism>
<sequence>MSTEPECTDEMVYRQARPTSPEEKQGLTEPWLHLWQAKCNGVPNPPTTLQRSVAYCDSQLYTNIYTCERSINKTKIINGSGQVVRFVPAVIMLGSRRMDLPDIMSEL</sequence>
<reference evidence="2" key="2">
    <citation type="submission" date="2020-11" db="EMBL/GenBank/DDBJ databases">
        <authorList>
            <person name="McCartney M.A."/>
            <person name="Auch B."/>
            <person name="Kono T."/>
            <person name="Mallez S."/>
            <person name="Becker A."/>
            <person name="Gohl D.M."/>
            <person name="Silverstein K.A.T."/>
            <person name="Koren S."/>
            <person name="Bechman K.B."/>
            <person name="Herman A."/>
            <person name="Abrahante J.E."/>
            <person name="Garbe J."/>
        </authorList>
    </citation>
    <scope>NUCLEOTIDE SEQUENCE</scope>
    <source>
        <strain evidence="2">Duluth1</strain>
        <tissue evidence="2">Whole animal</tissue>
    </source>
</reference>
<feature type="region of interest" description="Disordered" evidence="1">
    <location>
        <begin position="1"/>
        <end position="25"/>
    </location>
</feature>
<protein>
    <submittedName>
        <fullName evidence="2">Uncharacterized protein</fullName>
    </submittedName>
</protein>
<gene>
    <name evidence="2" type="ORF">DPMN_113141</name>
</gene>
<name>A0A9D4KH12_DREPO</name>
<reference evidence="2" key="1">
    <citation type="journal article" date="2019" name="bioRxiv">
        <title>The Genome of the Zebra Mussel, Dreissena polymorpha: A Resource for Invasive Species Research.</title>
        <authorList>
            <person name="McCartney M.A."/>
            <person name="Auch B."/>
            <person name="Kono T."/>
            <person name="Mallez S."/>
            <person name="Zhang Y."/>
            <person name="Obille A."/>
            <person name="Becker A."/>
            <person name="Abrahante J.E."/>
            <person name="Garbe J."/>
            <person name="Badalamenti J.P."/>
            <person name="Herman A."/>
            <person name="Mangelson H."/>
            <person name="Liachko I."/>
            <person name="Sullivan S."/>
            <person name="Sone E.D."/>
            <person name="Koren S."/>
            <person name="Silverstein K.A.T."/>
            <person name="Beckman K.B."/>
            <person name="Gohl D.M."/>
        </authorList>
    </citation>
    <scope>NUCLEOTIDE SEQUENCE</scope>
    <source>
        <strain evidence="2">Duluth1</strain>
        <tissue evidence="2">Whole animal</tissue>
    </source>
</reference>
<accession>A0A9D4KH12</accession>
<evidence type="ECO:0000313" key="2">
    <source>
        <dbReference type="EMBL" id="KAH3839708.1"/>
    </source>
</evidence>
<evidence type="ECO:0000256" key="1">
    <source>
        <dbReference type="SAM" id="MobiDB-lite"/>
    </source>
</evidence>
<evidence type="ECO:0000313" key="3">
    <source>
        <dbReference type="Proteomes" id="UP000828390"/>
    </source>
</evidence>
<dbReference type="AlphaFoldDB" id="A0A9D4KH12"/>
<proteinExistence type="predicted"/>